<evidence type="ECO:0000313" key="18">
    <source>
        <dbReference type="EMBL" id="SNB66680.1"/>
    </source>
</evidence>
<proteinExistence type="inferred from homology"/>
<dbReference type="GO" id="GO:0050311">
    <property type="term" value="F:sulfite reductase (ferredoxin) activity"/>
    <property type="evidence" value="ECO:0007669"/>
    <property type="project" value="TreeGrafter"/>
</dbReference>
<keyword evidence="11 15" id="KW-0198">Cysteine biosynthesis</keyword>
<keyword evidence="9 15" id="KW-0408">Iron</keyword>
<feature type="binding site" evidence="15">
    <location>
        <position position="439"/>
    </location>
    <ligand>
        <name>[4Fe-4S] cluster</name>
        <dbReference type="ChEBI" id="CHEBI:49883"/>
    </ligand>
</feature>
<dbReference type="SUPFAM" id="SSF56014">
    <property type="entry name" value="Nitrite and sulphite reductase 4Fe-4S domain-like"/>
    <property type="match status" value="2"/>
</dbReference>
<evidence type="ECO:0000256" key="12">
    <source>
        <dbReference type="ARBA" id="ARBA00052219"/>
    </source>
</evidence>
<dbReference type="PROSITE" id="PS00365">
    <property type="entry name" value="NIR_SIR"/>
    <property type="match status" value="1"/>
</dbReference>
<reference evidence="18 19" key="1">
    <citation type="submission" date="2017-06" db="EMBL/GenBank/DDBJ databases">
        <authorList>
            <person name="Kim H.J."/>
            <person name="Triplett B.A."/>
        </authorList>
    </citation>
    <scope>NUCLEOTIDE SEQUENCE [LARGE SCALE GENOMIC DNA]</scope>
    <source>
        <strain evidence="18 19">B29T1</strain>
    </source>
</reference>
<dbReference type="UniPathway" id="UPA00140">
    <property type="reaction ID" value="UER00207"/>
</dbReference>
<keyword evidence="3 15" id="KW-0004">4Fe-4S</keyword>
<evidence type="ECO:0000313" key="19">
    <source>
        <dbReference type="Proteomes" id="UP000197065"/>
    </source>
</evidence>
<comment type="cofactor">
    <cofactor evidence="15">
        <name>[4Fe-4S] cluster</name>
        <dbReference type="ChEBI" id="CHEBI:49883"/>
    </cofactor>
    <text evidence="15">Binds 1 [4Fe-4S] cluster per subunit.</text>
</comment>
<evidence type="ECO:0000259" key="16">
    <source>
        <dbReference type="Pfam" id="PF01077"/>
    </source>
</evidence>
<comment type="catalytic activity">
    <reaction evidence="12 15">
        <text>hydrogen sulfide + 3 NADP(+) + 3 H2O = sulfite + 3 NADPH + 4 H(+)</text>
        <dbReference type="Rhea" id="RHEA:13801"/>
        <dbReference type="ChEBI" id="CHEBI:15377"/>
        <dbReference type="ChEBI" id="CHEBI:15378"/>
        <dbReference type="ChEBI" id="CHEBI:17359"/>
        <dbReference type="ChEBI" id="CHEBI:29919"/>
        <dbReference type="ChEBI" id="CHEBI:57783"/>
        <dbReference type="ChEBI" id="CHEBI:58349"/>
        <dbReference type="EC" id="1.8.1.2"/>
    </reaction>
</comment>
<dbReference type="RefSeq" id="WP_088561173.1">
    <property type="nucleotide sequence ID" value="NZ_FYEH01000005.1"/>
</dbReference>
<accession>A0A212R3T4</accession>
<dbReference type="InterPro" id="IPR006067">
    <property type="entry name" value="NO2/SO3_Rdtase_4Fe4S_dom"/>
</dbReference>
<evidence type="ECO:0000256" key="3">
    <source>
        <dbReference type="ARBA" id="ARBA00022485"/>
    </source>
</evidence>
<keyword evidence="19" id="KW-1185">Reference proteome</keyword>
<keyword evidence="4 15" id="KW-0028">Amino-acid biosynthesis</keyword>
<gene>
    <name evidence="15" type="primary">cysI</name>
    <name evidence="18" type="ORF">SAMN07250955_105165</name>
</gene>
<dbReference type="GO" id="GO:0046872">
    <property type="term" value="F:metal ion binding"/>
    <property type="evidence" value="ECO:0007669"/>
    <property type="project" value="UniProtKB-KW"/>
</dbReference>
<dbReference type="GO" id="GO:0070814">
    <property type="term" value="P:hydrogen sulfide biosynthetic process"/>
    <property type="evidence" value="ECO:0007669"/>
    <property type="project" value="UniProtKB-UniRule"/>
</dbReference>
<comment type="pathway">
    <text evidence="1 15">Sulfur metabolism; hydrogen sulfide biosynthesis; hydrogen sulfide from sulfite (NADPH route): step 1/1.</text>
</comment>
<keyword evidence="7 15" id="KW-0521">NADP</keyword>
<feature type="binding site" description="axial binding residue" evidence="15">
    <location>
        <position position="488"/>
    </location>
    <ligand>
        <name>siroheme</name>
        <dbReference type="ChEBI" id="CHEBI:60052"/>
    </ligand>
    <ligandPart>
        <name>Fe</name>
        <dbReference type="ChEBI" id="CHEBI:18248"/>
    </ligandPart>
</feature>
<feature type="binding site" evidence="15">
    <location>
        <position position="445"/>
    </location>
    <ligand>
        <name>[4Fe-4S] cluster</name>
        <dbReference type="ChEBI" id="CHEBI:49883"/>
    </ligand>
</feature>
<evidence type="ECO:0000256" key="6">
    <source>
        <dbReference type="ARBA" id="ARBA00022723"/>
    </source>
</evidence>
<dbReference type="InterPro" id="IPR036136">
    <property type="entry name" value="Nit/Sulf_reduc_fer-like_dom_sf"/>
</dbReference>
<feature type="domain" description="Nitrite/Sulfite reductase ferredoxin-like" evidence="17">
    <location>
        <begin position="356"/>
        <end position="421"/>
    </location>
</feature>
<dbReference type="NCBIfam" id="NF010029">
    <property type="entry name" value="PRK13504.1"/>
    <property type="match status" value="1"/>
</dbReference>
<evidence type="ECO:0000256" key="11">
    <source>
        <dbReference type="ARBA" id="ARBA00023192"/>
    </source>
</evidence>
<evidence type="ECO:0000256" key="4">
    <source>
        <dbReference type="ARBA" id="ARBA00022605"/>
    </source>
</evidence>
<dbReference type="HAMAP" id="MF_01540">
    <property type="entry name" value="CysI"/>
    <property type="match status" value="1"/>
</dbReference>
<evidence type="ECO:0000256" key="9">
    <source>
        <dbReference type="ARBA" id="ARBA00023004"/>
    </source>
</evidence>
<evidence type="ECO:0000256" key="14">
    <source>
        <dbReference type="ARBA" id="ARBA00062253"/>
    </source>
</evidence>
<dbReference type="NCBIfam" id="TIGR02041">
    <property type="entry name" value="CysI"/>
    <property type="match status" value="1"/>
</dbReference>
<dbReference type="InterPro" id="IPR011786">
    <property type="entry name" value="CysI"/>
</dbReference>
<name>A0A212R3T4_9PROT</name>
<feature type="domain" description="Nitrite/sulphite reductase 4Fe-4S" evidence="16">
    <location>
        <begin position="175"/>
        <end position="334"/>
    </location>
</feature>
<dbReference type="Gene3D" id="3.30.413.10">
    <property type="entry name" value="Sulfite Reductase Hemoprotein, domain 1"/>
    <property type="match status" value="2"/>
</dbReference>
<comment type="function">
    <text evidence="13 15">Component of the sulfite reductase complex that catalyzes the 6-electron reduction of sulfite to sulfide. This is one of several activities required for the biosynthesis of L-cysteine from sulfate.</text>
</comment>
<evidence type="ECO:0000256" key="1">
    <source>
        <dbReference type="ARBA" id="ARBA00004774"/>
    </source>
</evidence>
<dbReference type="AlphaFoldDB" id="A0A212R3T4"/>
<dbReference type="InterPro" id="IPR045854">
    <property type="entry name" value="NO2/SO3_Rdtase_4Fe4S_sf"/>
</dbReference>
<dbReference type="GO" id="GO:0020037">
    <property type="term" value="F:heme binding"/>
    <property type="evidence" value="ECO:0007669"/>
    <property type="project" value="InterPro"/>
</dbReference>
<feature type="domain" description="Nitrite/Sulfite reductase ferredoxin-like" evidence="17">
    <location>
        <begin position="77"/>
        <end position="136"/>
    </location>
</feature>
<dbReference type="Pfam" id="PF03460">
    <property type="entry name" value="NIR_SIR_ferr"/>
    <property type="match status" value="2"/>
</dbReference>
<dbReference type="GO" id="GO:0051539">
    <property type="term" value="F:4 iron, 4 sulfur cluster binding"/>
    <property type="evidence" value="ECO:0007669"/>
    <property type="project" value="UniProtKB-KW"/>
</dbReference>
<comment type="cofactor">
    <cofactor evidence="15">
        <name>siroheme</name>
        <dbReference type="ChEBI" id="CHEBI:60052"/>
    </cofactor>
    <text evidence="15">Binds 1 siroheme per subunit.</text>
</comment>
<dbReference type="EC" id="1.8.1.2" evidence="15"/>
<dbReference type="FunFam" id="3.30.413.10:FF:000003">
    <property type="entry name" value="Sulfite reductase [NADPH] hemoprotein beta-component"/>
    <property type="match status" value="1"/>
</dbReference>
<keyword evidence="8 15" id="KW-0560">Oxidoreductase</keyword>
<comment type="similarity">
    <text evidence="2 15">Belongs to the nitrite and sulfite reductase 4Fe-4S domain family.</text>
</comment>
<dbReference type="InterPro" id="IPR005117">
    <property type="entry name" value="NiRdtase/SiRdtase_haem-b_fer"/>
</dbReference>
<dbReference type="InterPro" id="IPR006066">
    <property type="entry name" value="NO2/SO3_Rdtase_FeS/sirohaem_BS"/>
</dbReference>
<dbReference type="GO" id="GO:0000103">
    <property type="term" value="P:sulfate assimilation"/>
    <property type="evidence" value="ECO:0007669"/>
    <property type="project" value="UniProtKB-UniRule"/>
</dbReference>
<dbReference type="PANTHER" id="PTHR11493:SF47">
    <property type="entry name" value="SULFITE REDUCTASE [NADPH] SUBUNIT BETA"/>
    <property type="match status" value="1"/>
</dbReference>
<dbReference type="GO" id="GO:0019344">
    <property type="term" value="P:cysteine biosynthetic process"/>
    <property type="evidence" value="ECO:0007669"/>
    <property type="project" value="UniProtKB-KW"/>
</dbReference>
<dbReference type="SUPFAM" id="SSF55124">
    <property type="entry name" value="Nitrite/Sulfite reductase N-terminal domain-like"/>
    <property type="match status" value="2"/>
</dbReference>
<feature type="binding site" evidence="15">
    <location>
        <position position="484"/>
    </location>
    <ligand>
        <name>[4Fe-4S] cluster</name>
        <dbReference type="ChEBI" id="CHEBI:49883"/>
    </ligand>
</feature>
<evidence type="ECO:0000256" key="10">
    <source>
        <dbReference type="ARBA" id="ARBA00023014"/>
    </source>
</evidence>
<evidence type="ECO:0000256" key="7">
    <source>
        <dbReference type="ARBA" id="ARBA00022857"/>
    </source>
</evidence>
<keyword evidence="5 15" id="KW-0349">Heme</keyword>
<dbReference type="FunFam" id="3.30.413.10:FF:000004">
    <property type="entry name" value="Sulfite reductase [NADPH] hemoprotein beta-component"/>
    <property type="match status" value="1"/>
</dbReference>
<dbReference type="Pfam" id="PF01077">
    <property type="entry name" value="NIR_SIR"/>
    <property type="match status" value="1"/>
</dbReference>
<evidence type="ECO:0000259" key="17">
    <source>
        <dbReference type="Pfam" id="PF03460"/>
    </source>
</evidence>
<evidence type="ECO:0000256" key="5">
    <source>
        <dbReference type="ARBA" id="ARBA00022617"/>
    </source>
</evidence>
<evidence type="ECO:0000256" key="2">
    <source>
        <dbReference type="ARBA" id="ARBA00010429"/>
    </source>
</evidence>
<feature type="binding site" evidence="15">
    <location>
        <position position="488"/>
    </location>
    <ligand>
        <name>[4Fe-4S] cluster</name>
        <dbReference type="ChEBI" id="CHEBI:49883"/>
    </ligand>
</feature>
<dbReference type="PRINTS" id="PR00397">
    <property type="entry name" value="SIROHAEM"/>
</dbReference>
<dbReference type="OrthoDB" id="9803707at2"/>
<dbReference type="InterPro" id="IPR045169">
    <property type="entry name" value="NO2/SO3_Rdtase_4Fe4S_prot"/>
</dbReference>
<evidence type="ECO:0000256" key="15">
    <source>
        <dbReference type="HAMAP-Rule" id="MF_01540"/>
    </source>
</evidence>
<dbReference type="GO" id="GO:0050661">
    <property type="term" value="F:NADP binding"/>
    <property type="evidence" value="ECO:0007669"/>
    <property type="project" value="InterPro"/>
</dbReference>
<dbReference type="EMBL" id="FYEH01000005">
    <property type="protein sequence ID" value="SNB66680.1"/>
    <property type="molecule type" value="Genomic_DNA"/>
</dbReference>
<sequence>MADEKTQETPPPGLAANEYIKDKSNYLRGTIVESLERQITGAIADDDTQLGKFHGFYQQDHRDVRAERAKKKLEPAYSFMIRIRMPAGVCTPEQWLKLDEIATTFANGTLRATTRQTFQYHGVIKNNLKRTMQAIDRASLDTIAACGDVNRNVMASSNPHLSAAHDAAYELARAISEHLLPKTGAWREIWIDGEKVAGGEAETEESEPVYGKTYLPRKFKTVVAVPPDNDVDIFAHDLGYIAVLDKKGAIAGWNVTVGGGMGMTHGDEATFPRTADVLGFCTTEQATDIAEKIVTVQRDWGDRTNRKHARLKYTIETRGLEAFRAELEKRLGYKLGKPRPFSFNSTGDRIGWVQDHQGLWHYTLFIESGRIKDTEERQILKGLREIAKVHDGEFRITANQNVIVARVKPENKAGIEALLAAHHIGPESYSGLRRNSMACVALPTCGLALAESERYLPDLVTELETALGEAGLDEADIVIRMTGCPNGCARPYLAEIGLVGRGPGTYNLYLGAAFDGSRLNKLYRRDIRHERIIAELRPLFLAYAKERGEKERFGDFVIRKGVIAKTEAGRHFHADLPELVG</sequence>
<organism evidence="18 19">
    <name type="scientific">Arboricoccus pini</name>
    <dbReference type="NCBI Taxonomy" id="1963835"/>
    <lineage>
        <taxon>Bacteria</taxon>
        <taxon>Pseudomonadati</taxon>
        <taxon>Pseudomonadota</taxon>
        <taxon>Alphaproteobacteria</taxon>
        <taxon>Geminicoccales</taxon>
        <taxon>Geminicoccaceae</taxon>
        <taxon>Arboricoccus</taxon>
    </lineage>
</organism>
<keyword evidence="10 15" id="KW-0411">Iron-sulfur</keyword>
<dbReference type="GO" id="GO:0009337">
    <property type="term" value="C:sulfite reductase complex (NADPH)"/>
    <property type="evidence" value="ECO:0007669"/>
    <property type="project" value="InterPro"/>
</dbReference>
<protein>
    <recommendedName>
        <fullName evidence="15">Sulfite reductase [NADPH] hemoprotein beta-component</fullName>
        <shortName evidence="15">SiR-HP</shortName>
        <shortName evidence="15">SiRHP</shortName>
        <ecNumber evidence="15">1.8.1.2</ecNumber>
    </recommendedName>
</protein>
<dbReference type="PANTHER" id="PTHR11493">
    <property type="entry name" value="SULFITE REDUCTASE [NADPH] SUBUNIT BETA-RELATED"/>
    <property type="match status" value="1"/>
</dbReference>
<dbReference type="Proteomes" id="UP000197065">
    <property type="component" value="Unassembled WGS sequence"/>
</dbReference>
<evidence type="ECO:0000256" key="13">
    <source>
        <dbReference type="ARBA" id="ARBA00057160"/>
    </source>
</evidence>
<keyword evidence="6 15" id="KW-0479">Metal-binding</keyword>
<evidence type="ECO:0000256" key="8">
    <source>
        <dbReference type="ARBA" id="ARBA00023002"/>
    </source>
</evidence>
<comment type="subunit">
    <text evidence="14 15">Alpha(8)-beta(8). The alpha component is a flavoprotein, the beta component is a hemoprotein.</text>
</comment>
<dbReference type="GO" id="GO:0004783">
    <property type="term" value="F:sulfite reductase (NADPH) activity"/>
    <property type="evidence" value="ECO:0007669"/>
    <property type="project" value="UniProtKB-UniRule"/>
</dbReference>